<dbReference type="OrthoDB" id="1448232at2"/>
<dbReference type="STRING" id="1121898.GCA_000422725_01248"/>
<comment type="caution">
    <text evidence="1">The sequence shown here is derived from an EMBL/GenBank/DDBJ whole genome shotgun (WGS) entry which is preliminary data.</text>
</comment>
<organism evidence="1 2">
    <name type="scientific">Flavobacterium subsaxonicum WB 4.1-42 = DSM 21790</name>
    <dbReference type="NCBI Taxonomy" id="1121898"/>
    <lineage>
        <taxon>Bacteria</taxon>
        <taxon>Pseudomonadati</taxon>
        <taxon>Bacteroidota</taxon>
        <taxon>Flavobacteriia</taxon>
        <taxon>Flavobacteriales</taxon>
        <taxon>Flavobacteriaceae</taxon>
        <taxon>Flavobacterium</taxon>
    </lineage>
</organism>
<keyword evidence="2" id="KW-1185">Reference proteome</keyword>
<sequence length="75" mass="9127">METIHLKINAKVYDHVMWLLQQFDTNDVEIVSDKFYRDKAELDETLRLMDAGEMKYYTLDEFKNETDEIIKKYED</sequence>
<proteinExistence type="predicted"/>
<dbReference type="Proteomes" id="UP000030111">
    <property type="component" value="Unassembled WGS sequence"/>
</dbReference>
<dbReference type="AlphaFoldDB" id="A0A0A2MI76"/>
<evidence type="ECO:0000313" key="1">
    <source>
        <dbReference type="EMBL" id="KGO92342.1"/>
    </source>
</evidence>
<dbReference type="EMBL" id="JRLY01000010">
    <property type="protein sequence ID" value="KGO92342.1"/>
    <property type="molecule type" value="Genomic_DNA"/>
</dbReference>
<name>A0A0A2MI76_9FLAO</name>
<gene>
    <name evidence="1" type="ORF">Q766_12800</name>
</gene>
<reference evidence="1 2" key="1">
    <citation type="submission" date="2013-09" db="EMBL/GenBank/DDBJ databases">
        <authorList>
            <person name="Zeng Z."/>
            <person name="Chen C."/>
        </authorList>
    </citation>
    <scope>NUCLEOTIDE SEQUENCE [LARGE SCALE GENOMIC DNA]</scope>
    <source>
        <strain evidence="1 2">WB 4.1-42</strain>
    </source>
</reference>
<accession>A0A0A2MI76</accession>
<dbReference type="eggNOG" id="ENOG5033IBA">
    <property type="taxonomic scope" value="Bacteria"/>
</dbReference>
<protein>
    <submittedName>
        <fullName evidence="1">Uncharacterized protein</fullName>
    </submittedName>
</protein>
<dbReference type="RefSeq" id="WP_026990146.1">
    <property type="nucleotide sequence ID" value="NZ_AUGP01000017.1"/>
</dbReference>
<evidence type="ECO:0000313" key="2">
    <source>
        <dbReference type="Proteomes" id="UP000030111"/>
    </source>
</evidence>